<feature type="domain" description="Band 7" evidence="1">
    <location>
        <begin position="340"/>
        <end position="565"/>
    </location>
</feature>
<name>A0ABN9WM66_9DINO</name>
<dbReference type="Proteomes" id="UP001189429">
    <property type="component" value="Unassembled WGS sequence"/>
</dbReference>
<dbReference type="Pfam" id="PF01145">
    <property type="entry name" value="Band_7"/>
    <property type="match status" value="1"/>
</dbReference>
<keyword evidence="3" id="KW-1185">Reference proteome</keyword>
<organism evidence="2 3">
    <name type="scientific">Prorocentrum cordatum</name>
    <dbReference type="NCBI Taxonomy" id="2364126"/>
    <lineage>
        <taxon>Eukaryota</taxon>
        <taxon>Sar</taxon>
        <taxon>Alveolata</taxon>
        <taxon>Dinophyceae</taxon>
        <taxon>Prorocentrales</taxon>
        <taxon>Prorocentraceae</taxon>
        <taxon>Prorocentrum</taxon>
    </lineage>
</organism>
<dbReference type="Gene3D" id="3.30.479.30">
    <property type="entry name" value="Band 7 domain"/>
    <property type="match status" value="1"/>
</dbReference>
<evidence type="ECO:0000313" key="2">
    <source>
        <dbReference type="EMBL" id="CAK0887696.1"/>
    </source>
</evidence>
<gene>
    <name evidence="2" type="ORF">PCOR1329_LOCUS68677</name>
</gene>
<dbReference type="InterPro" id="IPR036013">
    <property type="entry name" value="Band_7/SPFH_dom_sf"/>
</dbReference>
<reference evidence="2" key="1">
    <citation type="submission" date="2023-10" db="EMBL/GenBank/DDBJ databases">
        <authorList>
            <person name="Chen Y."/>
            <person name="Shah S."/>
            <person name="Dougan E. K."/>
            <person name="Thang M."/>
            <person name="Chan C."/>
        </authorList>
    </citation>
    <scope>NUCLEOTIDE SEQUENCE [LARGE SCALE GENOMIC DNA]</scope>
</reference>
<sequence>MAKGPRPADGGTELHELREVAQHIFDFQQCDGYKSEGLGAVLRPSNVPEESDAAVCAAINGRHRACPRGFFTGTLVRPGSIGLVLHNGRVEAVPEGRYTLGLHRASWIGIFSLNERIQKESLTVVRVPRGQVGLAWERKNAILLGEGLHAYNDVAFSFEGLVDISEVHIKHGPLNILRVKKGEYAKVWFSGSGGGLEPKLLREGCHVVDSSLFSFVGRSQVEEMHVSHGALHILQVPKGHVAKVERDNVPELLGEGTHYLESTNFQYAGTASLSDSVIKHGTITVVRVNRGQVGLAWQDNMPLFLEEPGVHSFDTPTFSFVKHASVADKTIELGTKKIVTVNSGEVAISYDSGELRILHPGRHVIDDAAHRVDGFLPILQKSVRLISAEAGPPRKGAEGSDLLICETKDLVKVGVRSDVFYSIADPEKTIRRVAKEDINTLVLETAIATLTNIIRSTTLNEIAQSKHPSAISTSGEQVQSAQALGEQASAPLFFDKAHDEFLSKLHDDFMSRYGIDVTNIRIESFKIMDTELAGNISKQALTTAQTESQLANLAGQTEIATQEQERDANVRQIRAKAEATALRTQAEAQNAALISKSEAGARADQIQRETMATAEAAALVAQARAEAEAISIRAKAEAEAIELKAEAEAKRAKLLGATPLGAQLSLLGVYGEMAAKSNAGVQKVVYSDLQANNVGLLSMPSLAMLSKDLEGLSALGGAGS</sequence>
<comment type="caution">
    <text evidence="2">The sequence shown here is derived from an EMBL/GenBank/DDBJ whole genome shotgun (WGS) entry which is preliminary data.</text>
</comment>
<evidence type="ECO:0000259" key="1">
    <source>
        <dbReference type="Pfam" id="PF01145"/>
    </source>
</evidence>
<proteinExistence type="predicted"/>
<dbReference type="InterPro" id="IPR001107">
    <property type="entry name" value="Band_7"/>
</dbReference>
<dbReference type="EMBL" id="CAUYUJ010018973">
    <property type="protein sequence ID" value="CAK0887696.1"/>
    <property type="molecule type" value="Genomic_DNA"/>
</dbReference>
<accession>A0ABN9WM66</accession>
<protein>
    <recommendedName>
        <fullName evidence="1">Band 7 domain-containing protein</fullName>
    </recommendedName>
</protein>
<evidence type="ECO:0000313" key="3">
    <source>
        <dbReference type="Proteomes" id="UP001189429"/>
    </source>
</evidence>